<reference evidence="1" key="1">
    <citation type="submission" date="2018-02" db="EMBL/GenBank/DDBJ databases">
        <authorList>
            <person name="Cohen D.B."/>
            <person name="Kent A.D."/>
        </authorList>
    </citation>
    <scope>NUCLEOTIDE SEQUENCE</scope>
</reference>
<accession>A0A2N9EWE3</accession>
<proteinExistence type="predicted"/>
<evidence type="ECO:0000313" key="1">
    <source>
        <dbReference type="EMBL" id="SPC79020.1"/>
    </source>
</evidence>
<dbReference type="AlphaFoldDB" id="A0A2N9EWE3"/>
<dbReference type="EMBL" id="OIVN01000362">
    <property type="protein sequence ID" value="SPC79020.1"/>
    <property type="molecule type" value="Genomic_DNA"/>
</dbReference>
<sequence length="318" mass="34810">MCGSSWLVLAKSVAHLEVIKRIVDEVTAKSVDDITADFDDEVAANDACDITVDFEDEVEYAQSESFGDSDSTKIALEVPDLNLTHVTCVMRTIVEVCDDSLMPAVFRKTDVVVAEVTVDTTTDVLADVADVLFSSRKRFRLRMMFPLHKIFWLRNDVAVGYLDVVAANFVVPTVEEIQAWDEVPATEEILVGSDVAIDALSEVAADAANFVKVVVAYAASEITADATDILADLDNDNTAAVVADISSEVTADAADIIILLSTCSGFTEQTDSIWCYDRSPCGIYVVDISMSDCKSEDIAFIVPWKWISLKFMLSLWEL</sequence>
<organism evidence="1">
    <name type="scientific">Fagus sylvatica</name>
    <name type="common">Beechnut</name>
    <dbReference type="NCBI Taxonomy" id="28930"/>
    <lineage>
        <taxon>Eukaryota</taxon>
        <taxon>Viridiplantae</taxon>
        <taxon>Streptophyta</taxon>
        <taxon>Embryophyta</taxon>
        <taxon>Tracheophyta</taxon>
        <taxon>Spermatophyta</taxon>
        <taxon>Magnoliopsida</taxon>
        <taxon>eudicotyledons</taxon>
        <taxon>Gunneridae</taxon>
        <taxon>Pentapetalae</taxon>
        <taxon>rosids</taxon>
        <taxon>fabids</taxon>
        <taxon>Fagales</taxon>
        <taxon>Fagaceae</taxon>
        <taxon>Fagus</taxon>
    </lineage>
</organism>
<name>A0A2N9EWE3_FAGSY</name>
<gene>
    <name evidence="1" type="ORF">FSB_LOCUS6902</name>
</gene>
<protein>
    <submittedName>
        <fullName evidence="1">Uncharacterized protein</fullName>
    </submittedName>
</protein>